<dbReference type="Pfam" id="PF00465">
    <property type="entry name" value="Fe-ADH"/>
    <property type="match status" value="1"/>
</dbReference>
<dbReference type="Proteomes" id="UP000658382">
    <property type="component" value="Unassembled WGS sequence"/>
</dbReference>
<dbReference type="PANTHER" id="PTHR43633:SF1">
    <property type="entry name" value="ALCOHOL DEHYDROGENASE YQHD"/>
    <property type="match status" value="1"/>
</dbReference>
<dbReference type="GO" id="GO:1990362">
    <property type="term" value="F:butanol dehydrogenase (NAD+) activity"/>
    <property type="evidence" value="ECO:0007669"/>
    <property type="project" value="InterPro"/>
</dbReference>
<evidence type="ECO:0000259" key="2">
    <source>
        <dbReference type="Pfam" id="PF00465"/>
    </source>
</evidence>
<organism evidence="4 5">
    <name type="scientific">Lentibacillus kapialis</name>
    <dbReference type="NCBI Taxonomy" id="340214"/>
    <lineage>
        <taxon>Bacteria</taxon>
        <taxon>Bacillati</taxon>
        <taxon>Bacillota</taxon>
        <taxon>Bacilli</taxon>
        <taxon>Bacillales</taxon>
        <taxon>Bacillaceae</taxon>
        <taxon>Lentibacillus</taxon>
    </lineage>
</organism>
<dbReference type="EMBL" id="BMNQ01000001">
    <property type="protein sequence ID" value="GGJ82591.1"/>
    <property type="molecule type" value="Genomic_DNA"/>
</dbReference>
<dbReference type="Pfam" id="PF25137">
    <property type="entry name" value="ADH_Fe_C"/>
    <property type="match status" value="1"/>
</dbReference>
<feature type="domain" description="Alcohol dehydrogenase iron-type/glycerol dehydrogenase GldA" evidence="2">
    <location>
        <begin position="9"/>
        <end position="177"/>
    </location>
</feature>
<dbReference type="InterPro" id="IPR056798">
    <property type="entry name" value="ADH_Fe_C"/>
</dbReference>
<protein>
    <submittedName>
        <fullName evidence="4">NADH-dependent alcohol dehydrogenase</fullName>
    </submittedName>
</protein>
<comment type="caution">
    <text evidence="4">The sequence shown here is derived from an EMBL/GenBank/DDBJ whole genome shotgun (WGS) entry which is preliminary data.</text>
</comment>
<evidence type="ECO:0000259" key="3">
    <source>
        <dbReference type="Pfam" id="PF25137"/>
    </source>
</evidence>
<dbReference type="GO" id="GO:1990002">
    <property type="term" value="F:methylglyoxal reductase (NADPH) (acetol producing) activity"/>
    <property type="evidence" value="ECO:0007669"/>
    <property type="project" value="TreeGrafter"/>
</dbReference>
<dbReference type="GO" id="GO:0046872">
    <property type="term" value="F:metal ion binding"/>
    <property type="evidence" value="ECO:0007669"/>
    <property type="project" value="InterPro"/>
</dbReference>
<sequence>MDNFTFHNPVKLIFGEGKMDSLTEEMPKYGNKVLLLYGGGSIKQNGIYDRIIEKLNDINSDITEFAGIEANPKLSTVREAIDVCKKEQIDILLAVGGGSVIDAAKAIAVGAKTETDIWDIITQKGKATGSLPIGTIVTIASAGSEMNASSVITNWETKEKKGWATPNAYPTFSILDPALTYSVPNKQTVFGIVDVMAHVLENYFHHTSNTAVQDGLAESILREMLDIGPLLLENPGSYELRESVMLSAVLARNGMVNMGYKGDWATHDIEHAISAIHDIPHAAGIAVLFPNWMKHVLHKDNAGRFMQLAVRVFHVDPEDKSEREAALEGIHKLREFWKTLGAPVSLKEYGISEDELDEIADKTVQVRPEFGNFEKLTRQDSIDIMKASL</sequence>
<dbReference type="PROSITE" id="PS00913">
    <property type="entry name" value="ADH_IRON_1"/>
    <property type="match status" value="1"/>
</dbReference>
<keyword evidence="1" id="KW-0560">Oxidoreductase</keyword>
<reference evidence="4" key="1">
    <citation type="journal article" date="2014" name="Int. J. Syst. Evol. Microbiol.">
        <title>Complete genome sequence of Corynebacterium casei LMG S-19264T (=DSM 44701T), isolated from a smear-ripened cheese.</title>
        <authorList>
            <consortium name="US DOE Joint Genome Institute (JGI-PGF)"/>
            <person name="Walter F."/>
            <person name="Albersmeier A."/>
            <person name="Kalinowski J."/>
            <person name="Ruckert C."/>
        </authorList>
    </citation>
    <scope>NUCLEOTIDE SEQUENCE</scope>
    <source>
        <strain evidence="4">JCM 12580</strain>
    </source>
</reference>
<evidence type="ECO:0000313" key="5">
    <source>
        <dbReference type="Proteomes" id="UP000658382"/>
    </source>
</evidence>
<dbReference type="AlphaFoldDB" id="A0A917USU4"/>
<dbReference type="CDD" id="cd08187">
    <property type="entry name" value="BDH"/>
    <property type="match status" value="1"/>
</dbReference>
<dbReference type="InterPro" id="IPR018211">
    <property type="entry name" value="ADH_Fe_CS"/>
</dbReference>
<dbReference type="FunFam" id="3.40.50.1970:FF:000003">
    <property type="entry name" value="Alcohol dehydrogenase, iron-containing"/>
    <property type="match status" value="1"/>
</dbReference>
<evidence type="ECO:0000256" key="1">
    <source>
        <dbReference type="ARBA" id="ARBA00023002"/>
    </source>
</evidence>
<dbReference type="SUPFAM" id="SSF56796">
    <property type="entry name" value="Dehydroquinate synthase-like"/>
    <property type="match status" value="1"/>
</dbReference>
<feature type="domain" description="Fe-containing alcohol dehydrogenase-like C-terminal" evidence="3">
    <location>
        <begin position="188"/>
        <end position="388"/>
    </location>
</feature>
<dbReference type="PANTHER" id="PTHR43633">
    <property type="entry name" value="ALCOHOL DEHYDROGENASE YQHD"/>
    <property type="match status" value="1"/>
</dbReference>
<dbReference type="Gene3D" id="1.20.1090.10">
    <property type="entry name" value="Dehydroquinate synthase-like - alpha domain"/>
    <property type="match status" value="1"/>
</dbReference>
<accession>A0A917USU4</accession>
<dbReference type="PROSITE" id="PS00060">
    <property type="entry name" value="ADH_IRON_2"/>
    <property type="match status" value="1"/>
</dbReference>
<dbReference type="InterPro" id="IPR044731">
    <property type="entry name" value="BDH-like"/>
</dbReference>
<dbReference type="GO" id="GO:0005829">
    <property type="term" value="C:cytosol"/>
    <property type="evidence" value="ECO:0007669"/>
    <property type="project" value="TreeGrafter"/>
</dbReference>
<proteinExistence type="predicted"/>
<keyword evidence="5" id="KW-1185">Reference proteome</keyword>
<gene>
    <name evidence="4" type="ORF">GCM10007063_01380</name>
</gene>
<reference evidence="4" key="2">
    <citation type="submission" date="2020-09" db="EMBL/GenBank/DDBJ databases">
        <authorList>
            <person name="Sun Q."/>
            <person name="Ohkuma M."/>
        </authorList>
    </citation>
    <scope>NUCLEOTIDE SEQUENCE</scope>
    <source>
        <strain evidence="4">JCM 12580</strain>
    </source>
</reference>
<dbReference type="InterPro" id="IPR001670">
    <property type="entry name" value="ADH_Fe/GldA"/>
</dbReference>
<dbReference type="RefSeq" id="WP_188631119.1">
    <property type="nucleotide sequence ID" value="NZ_BMNQ01000001.1"/>
</dbReference>
<dbReference type="GO" id="GO:0008106">
    <property type="term" value="F:alcohol dehydrogenase (NADP+) activity"/>
    <property type="evidence" value="ECO:0007669"/>
    <property type="project" value="TreeGrafter"/>
</dbReference>
<dbReference type="Gene3D" id="3.40.50.1970">
    <property type="match status" value="1"/>
</dbReference>
<name>A0A917USU4_9BACI</name>
<evidence type="ECO:0000313" key="4">
    <source>
        <dbReference type="EMBL" id="GGJ82591.1"/>
    </source>
</evidence>